<dbReference type="PANTHER" id="PTHR13096:SF8">
    <property type="entry name" value="RIBOSOMAL OXYGENASE 1"/>
    <property type="match status" value="1"/>
</dbReference>
<comment type="cofactor">
    <cofactor evidence="12">
        <name>Fe(2+)</name>
        <dbReference type="ChEBI" id="CHEBI:29033"/>
    </cofactor>
    <text evidence="12">Binds 1 Fe(2+) ion per subunit.</text>
</comment>
<dbReference type="GO" id="GO:0008168">
    <property type="term" value="F:methyltransferase activity"/>
    <property type="evidence" value="ECO:0007669"/>
    <property type="project" value="UniProtKB-KW"/>
</dbReference>
<name>A0A2V3IPW5_9FLOR</name>
<keyword evidence="15" id="KW-0808">Transferase</keyword>
<dbReference type="EC" id="1.14.11.-" evidence="12"/>
<evidence type="ECO:0000256" key="7">
    <source>
        <dbReference type="ARBA" id="ARBA00023002"/>
    </source>
</evidence>
<dbReference type="InterPro" id="IPR049043">
    <property type="entry name" value="WHD_RIOX1"/>
</dbReference>
<evidence type="ECO:0000256" key="10">
    <source>
        <dbReference type="ARBA" id="ARBA00023163"/>
    </source>
</evidence>
<evidence type="ECO:0000256" key="8">
    <source>
        <dbReference type="ARBA" id="ARBA00023004"/>
    </source>
</evidence>
<keyword evidence="5" id="KW-0156">Chromatin regulator</keyword>
<evidence type="ECO:0000256" key="4">
    <source>
        <dbReference type="ARBA" id="ARBA00022723"/>
    </source>
</evidence>
<comment type="caution">
    <text evidence="15">The sequence shown here is derived from an EMBL/GenBank/DDBJ whole genome shotgun (WGS) entry which is preliminary data.</text>
</comment>
<dbReference type="SUPFAM" id="SSF51197">
    <property type="entry name" value="Clavaminate synthase-like"/>
    <property type="match status" value="1"/>
</dbReference>
<evidence type="ECO:0000313" key="16">
    <source>
        <dbReference type="Proteomes" id="UP000247409"/>
    </source>
</evidence>
<organism evidence="15 16">
    <name type="scientific">Gracilariopsis chorda</name>
    <dbReference type="NCBI Taxonomy" id="448386"/>
    <lineage>
        <taxon>Eukaryota</taxon>
        <taxon>Rhodophyta</taxon>
        <taxon>Florideophyceae</taxon>
        <taxon>Rhodymeniophycidae</taxon>
        <taxon>Gracilariales</taxon>
        <taxon>Gracilariaceae</taxon>
        <taxon>Gracilariopsis</taxon>
    </lineage>
</organism>
<keyword evidence="16" id="KW-1185">Reference proteome</keyword>
<dbReference type="Pfam" id="PF08007">
    <property type="entry name" value="JmjC_2"/>
    <property type="match status" value="1"/>
</dbReference>
<evidence type="ECO:0000256" key="2">
    <source>
        <dbReference type="ARBA" id="ARBA00010309"/>
    </source>
</evidence>
<gene>
    <name evidence="15" type="ORF">BWQ96_06104</name>
</gene>
<sequence>MSPSRKRKASQAFSQNDQTPRYPFEKKGISNIQQGRHALEWLIHPVSLEEFFSSCFEKTPKLLRNDSSKFSNITSIAQIKGLVFSGKLQYGKQVDVTHYDTEKGRITLNETGVCNKNAWNKFESNGYSLRLLRPQQHIESIYRLCAYLEAFVECMVGANIYLTPAKSQGFAPHFDDIDAFICQIEGQKRWRVYKQRADGLDHLPRKSSIDFDQEEVEEAGCYLDVVLREGDVLYLPRGYVHQAETSNVHSLHVTISMFQQWTWADLLLRSFKVAIESAAAQDMRLRRTLPLRFTSFMGLSNANGDQKKRRRFEEKFYKMFESVIDKYPIDSAADAMAELFMQQRLPPPIAANRNDSEQNVHLNSVVKCTAGAVARVIMGSDGLPMLLNSLSNSKESTGCRGESSKCLPAEAFAVDKLLKAYPHSVRVRDVTMAKEQDRIDLVEGLIDMGLVKVVR</sequence>
<keyword evidence="7 12" id="KW-0560">Oxidoreductase</keyword>
<dbReference type="Proteomes" id="UP000247409">
    <property type="component" value="Unassembled WGS sequence"/>
</dbReference>
<reference evidence="15 16" key="1">
    <citation type="journal article" date="2018" name="Mol. Biol. Evol.">
        <title>Analysis of the draft genome of the red seaweed Gracilariopsis chorda provides insights into genome size evolution in Rhodophyta.</title>
        <authorList>
            <person name="Lee J."/>
            <person name="Yang E.C."/>
            <person name="Graf L."/>
            <person name="Yang J.H."/>
            <person name="Qiu H."/>
            <person name="Zel Zion U."/>
            <person name="Chan C.X."/>
            <person name="Stephens T.G."/>
            <person name="Weber A.P.M."/>
            <person name="Boo G.H."/>
            <person name="Boo S.M."/>
            <person name="Kim K.M."/>
            <person name="Shin Y."/>
            <person name="Jung M."/>
            <person name="Lee S.J."/>
            <person name="Yim H.S."/>
            <person name="Lee J.H."/>
            <person name="Bhattacharya D."/>
            <person name="Yoon H.S."/>
        </authorList>
    </citation>
    <scope>NUCLEOTIDE SEQUENCE [LARGE SCALE GENOMIC DNA]</scope>
    <source>
        <strain evidence="15 16">SKKU-2015</strain>
        <tissue evidence="15">Whole body</tissue>
    </source>
</reference>
<proteinExistence type="inferred from homology"/>
<protein>
    <recommendedName>
        <fullName evidence="12">Bifunctional lysine-specific demethylase and histidyl-hydroxylase</fullName>
        <ecNumber evidence="12">1.14.11.-</ecNumber>
    </recommendedName>
</protein>
<comment type="function">
    <text evidence="12">Oxygenase that can act as both a histone lysine demethylase and a ribosomal histidine hydroxylase.</text>
</comment>
<evidence type="ECO:0000256" key="5">
    <source>
        <dbReference type="ARBA" id="ARBA00022853"/>
    </source>
</evidence>
<evidence type="ECO:0000256" key="3">
    <source>
        <dbReference type="ARBA" id="ARBA00022491"/>
    </source>
</evidence>
<dbReference type="Gene3D" id="1.10.10.1500">
    <property type="entry name" value="JmjC domain-containing ribosomal oxygenase (ROX), dimer domain"/>
    <property type="match status" value="1"/>
</dbReference>
<feature type="region of interest" description="Disordered" evidence="13">
    <location>
        <begin position="1"/>
        <end position="24"/>
    </location>
</feature>
<dbReference type="GO" id="GO:0032259">
    <property type="term" value="P:methylation"/>
    <property type="evidence" value="ECO:0007669"/>
    <property type="project" value="UniProtKB-KW"/>
</dbReference>
<evidence type="ECO:0000313" key="15">
    <source>
        <dbReference type="EMBL" id="PXF44131.1"/>
    </source>
</evidence>
<dbReference type="GO" id="GO:0005506">
    <property type="term" value="F:iron ion binding"/>
    <property type="evidence" value="ECO:0007669"/>
    <property type="project" value="UniProtKB-UniRule"/>
</dbReference>
<dbReference type="SMART" id="SM00558">
    <property type="entry name" value="JmjC"/>
    <property type="match status" value="1"/>
</dbReference>
<keyword evidence="9 12" id="KW-0805">Transcription regulation</keyword>
<evidence type="ECO:0000256" key="9">
    <source>
        <dbReference type="ARBA" id="ARBA00023015"/>
    </source>
</evidence>
<dbReference type="AlphaFoldDB" id="A0A2V3IPW5"/>
<dbReference type="PANTHER" id="PTHR13096">
    <property type="entry name" value="MINA53 MYC INDUCED NUCLEAR ANTIGEN"/>
    <property type="match status" value="1"/>
</dbReference>
<dbReference type="GO" id="GO:0005730">
    <property type="term" value="C:nucleolus"/>
    <property type="evidence" value="ECO:0007669"/>
    <property type="project" value="TreeGrafter"/>
</dbReference>
<dbReference type="InterPro" id="IPR003347">
    <property type="entry name" value="JmjC_dom"/>
</dbReference>
<keyword evidence="6 12" id="KW-0223">Dioxygenase</keyword>
<dbReference type="Gene3D" id="3.90.930.40">
    <property type="match status" value="1"/>
</dbReference>
<evidence type="ECO:0000256" key="11">
    <source>
        <dbReference type="ARBA" id="ARBA00023242"/>
    </source>
</evidence>
<dbReference type="GO" id="GO:0051864">
    <property type="term" value="F:histone H3K36 demethylase activity"/>
    <property type="evidence" value="ECO:0007669"/>
    <property type="project" value="TreeGrafter"/>
</dbReference>
<dbReference type="InterPro" id="IPR039994">
    <property type="entry name" value="NO66-like"/>
</dbReference>
<dbReference type="OrthoDB" id="425950at2759"/>
<comment type="similarity">
    <text evidence="2">Belongs to the ROX family. NO66 subfamily.</text>
</comment>
<feature type="domain" description="JmjC" evidence="14">
    <location>
        <begin position="127"/>
        <end position="270"/>
    </location>
</feature>
<comment type="subcellular location">
    <subcellularLocation>
        <location evidence="1 12">Nucleus</location>
    </subcellularLocation>
</comment>
<evidence type="ECO:0000256" key="13">
    <source>
        <dbReference type="SAM" id="MobiDB-lite"/>
    </source>
</evidence>
<keyword evidence="11 12" id="KW-0539">Nucleus</keyword>
<keyword evidence="10 12" id="KW-0804">Transcription</keyword>
<keyword evidence="4 12" id="KW-0479">Metal-binding</keyword>
<evidence type="ECO:0000259" key="14">
    <source>
        <dbReference type="PROSITE" id="PS51184"/>
    </source>
</evidence>
<evidence type="ECO:0000256" key="1">
    <source>
        <dbReference type="ARBA" id="ARBA00004123"/>
    </source>
</evidence>
<dbReference type="Gene3D" id="2.60.120.650">
    <property type="entry name" value="Cupin"/>
    <property type="match status" value="1"/>
</dbReference>
<dbReference type="Pfam" id="PF21233">
    <property type="entry name" value="WHD_RIOX1"/>
    <property type="match status" value="1"/>
</dbReference>
<evidence type="ECO:0000256" key="12">
    <source>
        <dbReference type="RuleBase" id="RU366061"/>
    </source>
</evidence>
<dbReference type="GO" id="GO:0032453">
    <property type="term" value="F:histone H3K4 demethylase activity"/>
    <property type="evidence" value="ECO:0007669"/>
    <property type="project" value="TreeGrafter"/>
</dbReference>
<evidence type="ECO:0000256" key="6">
    <source>
        <dbReference type="ARBA" id="ARBA00022964"/>
    </source>
</evidence>
<keyword evidence="8 12" id="KW-0408">Iron</keyword>
<keyword evidence="3" id="KW-0678">Repressor</keyword>
<dbReference type="EMBL" id="NBIV01000101">
    <property type="protein sequence ID" value="PXF44131.1"/>
    <property type="molecule type" value="Genomic_DNA"/>
</dbReference>
<keyword evidence="15" id="KW-0489">Methyltransferase</keyword>
<dbReference type="PROSITE" id="PS51184">
    <property type="entry name" value="JMJC"/>
    <property type="match status" value="1"/>
</dbReference>
<accession>A0A2V3IPW5</accession>